<feature type="compositionally biased region" description="Acidic residues" evidence="1">
    <location>
        <begin position="91"/>
        <end position="105"/>
    </location>
</feature>
<dbReference type="Pfam" id="PF02517">
    <property type="entry name" value="Rce1-like"/>
    <property type="match status" value="1"/>
</dbReference>
<dbReference type="InterPro" id="IPR003675">
    <property type="entry name" value="Rce1/LyrA-like_dom"/>
</dbReference>
<feature type="transmembrane region" description="Helical" evidence="2">
    <location>
        <begin position="257"/>
        <end position="276"/>
    </location>
</feature>
<feature type="transmembrane region" description="Helical" evidence="2">
    <location>
        <begin position="288"/>
        <end position="309"/>
    </location>
</feature>
<feature type="transmembrane region" description="Helical" evidence="2">
    <location>
        <begin position="214"/>
        <end position="237"/>
    </location>
</feature>
<evidence type="ECO:0000313" key="5">
    <source>
        <dbReference type="Proteomes" id="UP000728647"/>
    </source>
</evidence>
<protein>
    <submittedName>
        <fullName evidence="4">CPBP family intramembrane metalloprotease</fullName>
    </submittedName>
</protein>
<proteinExistence type="predicted"/>
<keyword evidence="4" id="KW-0482">Metalloprotease</keyword>
<keyword evidence="4" id="KW-0645">Protease</keyword>
<dbReference type="GO" id="GO:0004175">
    <property type="term" value="F:endopeptidase activity"/>
    <property type="evidence" value="ECO:0007669"/>
    <property type="project" value="UniProtKB-ARBA"/>
</dbReference>
<dbReference type="InterPro" id="IPR052710">
    <property type="entry name" value="CAAX_protease"/>
</dbReference>
<dbReference type="GO" id="GO:0080120">
    <property type="term" value="P:CAAX-box protein maturation"/>
    <property type="evidence" value="ECO:0007669"/>
    <property type="project" value="UniProtKB-ARBA"/>
</dbReference>
<feature type="region of interest" description="Disordered" evidence="1">
    <location>
        <begin position="29"/>
        <end position="162"/>
    </location>
</feature>
<feature type="compositionally biased region" description="Basic and acidic residues" evidence="1">
    <location>
        <begin position="151"/>
        <end position="162"/>
    </location>
</feature>
<dbReference type="AlphaFoldDB" id="A0A8J8GK00"/>
<dbReference type="RefSeq" id="WP_174701704.1">
    <property type="nucleotide sequence ID" value="NZ_JABURA010000001.1"/>
</dbReference>
<feature type="compositionally biased region" description="Low complexity" evidence="1">
    <location>
        <begin position="72"/>
        <end position="90"/>
    </location>
</feature>
<keyword evidence="2" id="KW-1133">Transmembrane helix</keyword>
<name>A0A8J8GK00_9EURY</name>
<feature type="transmembrane region" description="Helical" evidence="2">
    <location>
        <begin position="315"/>
        <end position="345"/>
    </location>
</feature>
<dbReference type="OrthoDB" id="214851at2157"/>
<evidence type="ECO:0000259" key="3">
    <source>
        <dbReference type="Pfam" id="PF02517"/>
    </source>
</evidence>
<organism evidence="4 5">
    <name type="scientific">Haloterrigena gelatinilytica</name>
    <dbReference type="NCBI Taxonomy" id="2741724"/>
    <lineage>
        <taxon>Archaea</taxon>
        <taxon>Methanobacteriati</taxon>
        <taxon>Methanobacteriota</taxon>
        <taxon>Stenosarchaea group</taxon>
        <taxon>Halobacteria</taxon>
        <taxon>Halobacteriales</taxon>
        <taxon>Natrialbaceae</taxon>
        <taxon>Haloterrigena</taxon>
    </lineage>
</organism>
<gene>
    <name evidence="4" type="ORF">HT576_08145</name>
</gene>
<feature type="transmembrane region" description="Helical" evidence="2">
    <location>
        <begin position="181"/>
        <end position="202"/>
    </location>
</feature>
<feature type="compositionally biased region" description="Low complexity" evidence="1">
    <location>
        <begin position="36"/>
        <end position="52"/>
    </location>
</feature>
<dbReference type="EMBL" id="JABURA010000001">
    <property type="protein sequence ID" value="NUB90991.1"/>
    <property type="molecule type" value="Genomic_DNA"/>
</dbReference>
<evidence type="ECO:0000256" key="2">
    <source>
        <dbReference type="SAM" id="Phobius"/>
    </source>
</evidence>
<feature type="compositionally biased region" description="Basic and acidic residues" evidence="1">
    <location>
        <begin position="53"/>
        <end position="71"/>
    </location>
</feature>
<feature type="compositionally biased region" description="Polar residues" evidence="1">
    <location>
        <begin position="120"/>
        <end position="129"/>
    </location>
</feature>
<keyword evidence="4" id="KW-0378">Hydrolase</keyword>
<comment type="caution">
    <text evidence="4">The sequence shown here is derived from an EMBL/GenBank/DDBJ whole genome shotgun (WGS) entry which is preliminary data.</text>
</comment>
<reference evidence="4" key="1">
    <citation type="submission" date="2020-06" db="EMBL/GenBank/DDBJ databases">
        <title>Haloterrigena sp. nov., an extremely halophilic archaeon isolated from a saline sediment.</title>
        <authorList>
            <person name="Liu B.-B."/>
        </authorList>
    </citation>
    <scope>NUCLEOTIDE SEQUENCE</scope>
    <source>
        <strain evidence="4">SYSU A121-1</strain>
    </source>
</reference>
<dbReference type="GO" id="GO:0008237">
    <property type="term" value="F:metallopeptidase activity"/>
    <property type="evidence" value="ECO:0007669"/>
    <property type="project" value="UniProtKB-KW"/>
</dbReference>
<feature type="domain" description="CAAX prenyl protease 2/Lysostaphin resistance protein A-like" evidence="3">
    <location>
        <begin position="256"/>
        <end position="348"/>
    </location>
</feature>
<keyword evidence="2" id="KW-0812">Transmembrane</keyword>
<keyword evidence="2" id="KW-0472">Membrane</keyword>
<dbReference type="Proteomes" id="UP000728647">
    <property type="component" value="Unassembled WGS sequence"/>
</dbReference>
<accession>A0A8J8GK00</accession>
<dbReference type="PANTHER" id="PTHR36435">
    <property type="entry name" value="SLR1288 PROTEIN"/>
    <property type="match status" value="1"/>
</dbReference>
<sequence length="366" mass="37798">MAQWATFAGVTGVVLVLLLVLSHLTQSAFSDDDSTASDGADTASPQSASASSARDDSPEFDSESDRRDSHDPAAPADGEAGSADSSAGADADTDAETAAESESDATADRDGRSAAPDCPTTANDPTTSERAVGPRRTESPSDPARITEPGAHSDGRPQQELDPRSLSAGELLANVALSQGLFASVLLGAVLYTGIPVGALGIEFSTAFLRQGLVLGTAAGLVLYAANEIGAAAATHIGFDHDERLRTLLAPDTTWEWLVLLAFVLPLIAGFEELLFRAALIGALSTGFGVDPWLLAIVSSIAFALGHGMQGSVGILVTGLLGFVLAAVFVVTGSFLVVFVAHYLINALEFVVHEGLEFDWAETLES</sequence>
<evidence type="ECO:0000313" key="4">
    <source>
        <dbReference type="EMBL" id="NUB90991.1"/>
    </source>
</evidence>
<evidence type="ECO:0000256" key="1">
    <source>
        <dbReference type="SAM" id="MobiDB-lite"/>
    </source>
</evidence>
<dbReference type="PANTHER" id="PTHR36435:SF1">
    <property type="entry name" value="CAAX AMINO TERMINAL PROTEASE FAMILY PROTEIN"/>
    <property type="match status" value="1"/>
</dbReference>